<keyword evidence="3" id="KW-1185">Reference proteome</keyword>
<evidence type="ECO:0000256" key="1">
    <source>
        <dbReference type="SAM" id="MobiDB-lite"/>
    </source>
</evidence>
<evidence type="ECO:0000313" key="3">
    <source>
        <dbReference type="Proteomes" id="UP001054945"/>
    </source>
</evidence>
<evidence type="ECO:0000313" key="2">
    <source>
        <dbReference type="EMBL" id="GIX67876.1"/>
    </source>
</evidence>
<name>A0AAV4M622_CAEEX</name>
<feature type="compositionally biased region" description="Low complexity" evidence="1">
    <location>
        <begin position="42"/>
        <end position="58"/>
    </location>
</feature>
<dbReference type="Proteomes" id="UP001054945">
    <property type="component" value="Unassembled WGS sequence"/>
</dbReference>
<comment type="caution">
    <text evidence="2">The sequence shown here is derived from an EMBL/GenBank/DDBJ whole genome shotgun (WGS) entry which is preliminary data.</text>
</comment>
<proteinExistence type="predicted"/>
<dbReference type="EMBL" id="BPLR01001910">
    <property type="protein sequence ID" value="GIX67876.1"/>
    <property type="molecule type" value="Genomic_DNA"/>
</dbReference>
<feature type="region of interest" description="Disordered" evidence="1">
    <location>
        <begin position="40"/>
        <end position="69"/>
    </location>
</feature>
<sequence length="101" mass="11437">MRSPRLFYPMQLNKPTSKPLPIIELLFVQKFLRARGTLQKHLLPPSGSGSRSSEESLGTDSDATESATESYVHLEHRTILTRCFSRLEATDILASQYDEEL</sequence>
<reference evidence="2 3" key="1">
    <citation type="submission" date="2021-06" db="EMBL/GenBank/DDBJ databases">
        <title>Caerostris extrusa draft genome.</title>
        <authorList>
            <person name="Kono N."/>
            <person name="Arakawa K."/>
        </authorList>
    </citation>
    <scope>NUCLEOTIDE SEQUENCE [LARGE SCALE GENOMIC DNA]</scope>
</reference>
<gene>
    <name evidence="2" type="ORF">CEXT_154601</name>
</gene>
<feature type="compositionally biased region" description="Polar residues" evidence="1">
    <location>
        <begin position="59"/>
        <end position="69"/>
    </location>
</feature>
<organism evidence="2 3">
    <name type="scientific">Caerostris extrusa</name>
    <name type="common">Bark spider</name>
    <name type="synonym">Caerostris bankana</name>
    <dbReference type="NCBI Taxonomy" id="172846"/>
    <lineage>
        <taxon>Eukaryota</taxon>
        <taxon>Metazoa</taxon>
        <taxon>Ecdysozoa</taxon>
        <taxon>Arthropoda</taxon>
        <taxon>Chelicerata</taxon>
        <taxon>Arachnida</taxon>
        <taxon>Araneae</taxon>
        <taxon>Araneomorphae</taxon>
        <taxon>Entelegynae</taxon>
        <taxon>Araneoidea</taxon>
        <taxon>Araneidae</taxon>
        <taxon>Caerostris</taxon>
    </lineage>
</organism>
<protein>
    <submittedName>
        <fullName evidence="2">Uncharacterized protein</fullName>
    </submittedName>
</protein>
<dbReference type="AlphaFoldDB" id="A0AAV4M622"/>
<accession>A0AAV4M622</accession>